<dbReference type="InterPro" id="IPR017853">
    <property type="entry name" value="GH"/>
</dbReference>
<reference evidence="5 6" key="1">
    <citation type="submission" date="2019-05" db="EMBL/GenBank/DDBJ databases">
        <authorList>
            <person name="Narsing Rao M.P."/>
            <person name="Li W.J."/>
        </authorList>
    </citation>
    <scope>NUCLEOTIDE SEQUENCE [LARGE SCALE GENOMIC DNA]</scope>
    <source>
        <strain evidence="5 6">SYSU_K30003</strain>
    </source>
</reference>
<dbReference type="EMBL" id="VCIW01000012">
    <property type="protein sequence ID" value="TLS50921.1"/>
    <property type="molecule type" value="Genomic_DNA"/>
</dbReference>
<evidence type="ECO:0000256" key="3">
    <source>
        <dbReference type="ARBA" id="ARBA00023295"/>
    </source>
</evidence>
<dbReference type="InterPro" id="IPR050226">
    <property type="entry name" value="NagZ_Beta-hexosaminidase"/>
</dbReference>
<comment type="caution">
    <text evidence="5">The sequence shown here is derived from an EMBL/GenBank/DDBJ whole genome shotgun (WGS) entry which is preliminary data.</text>
</comment>
<evidence type="ECO:0000256" key="2">
    <source>
        <dbReference type="ARBA" id="ARBA00022801"/>
    </source>
</evidence>
<dbReference type="EC" id="3.2.1.52" evidence="5"/>
<dbReference type="GO" id="GO:0009254">
    <property type="term" value="P:peptidoglycan turnover"/>
    <property type="evidence" value="ECO:0007669"/>
    <property type="project" value="TreeGrafter"/>
</dbReference>
<dbReference type="Pfam" id="PF00933">
    <property type="entry name" value="Glyco_hydro_3"/>
    <property type="match status" value="1"/>
</dbReference>
<dbReference type="InterPro" id="IPR036962">
    <property type="entry name" value="Glyco_hydro_3_N_sf"/>
</dbReference>
<dbReference type="PANTHER" id="PTHR30480:SF16">
    <property type="entry name" value="GLYCOSIDE HYDROLASE FAMILY 3 DOMAIN PROTEIN"/>
    <property type="match status" value="1"/>
</dbReference>
<dbReference type="AlphaFoldDB" id="A0A5R9G565"/>
<keyword evidence="3 5" id="KW-0326">Glycosidase</keyword>
<dbReference type="RefSeq" id="WP_138195607.1">
    <property type="nucleotide sequence ID" value="NZ_VCIW01000012.1"/>
</dbReference>
<sequence>MRRVNEETLLSRMTLRDKIGQMLLVGFHGTDVPEELRSLITEGRIGGVILFARNVESPAQVARLTASLQRAAAEAGVPPLWISIDQEGGMVARLTEGVALMPGNMALGATDDPSLAYEAALVAGLELCALGINMNYAPVLDVNNNPANPVIGVRSYGESPERVAAFGAEAIRGYSASGVAATAKHFPGHGDTSVDSHLDLPLVGHDRERLDRVELAPFRRAIEAGVDLIMTAHVRFPAIEPNGLPATLSTAVLTGLLREELGFDGVITTDCMEMKAIADHYGTREAAVLTVAAGADQVLVSHTVELQRGALAAIEAAVADGRIPPERIEAAARRSLRLKAARGVLTASGAPAASFDEVGSEAHLAVARDISERSVTLVRNERGALPLQDARTLVVTVAAVAQTIADEAVRASAGLGAALASLGLDCRDEVVDSAPSEARIAALAALAREGGWAQLVVGVYNAAFHPAQARLVRELQATGLPLVVAALRNPYDLALFPDVDGYVAVYENRPLSLMSAAKALLGRIPFRGALPVSLGDAYPAGWRGETR</sequence>
<gene>
    <name evidence="5" type="primary">nagZ</name>
    <name evidence="5" type="ORF">FE782_17900</name>
</gene>
<dbReference type="InterPro" id="IPR036881">
    <property type="entry name" value="Glyco_hydro_3_C_sf"/>
</dbReference>
<dbReference type="OrthoDB" id="9805821at2"/>
<keyword evidence="2 5" id="KW-0378">Hydrolase</keyword>
<dbReference type="PRINTS" id="PR00133">
    <property type="entry name" value="GLHYDRLASE3"/>
</dbReference>
<proteinExistence type="inferred from homology"/>
<evidence type="ECO:0000259" key="4">
    <source>
        <dbReference type="Pfam" id="PF00933"/>
    </source>
</evidence>
<dbReference type="GO" id="GO:0004563">
    <property type="term" value="F:beta-N-acetylhexosaminidase activity"/>
    <property type="evidence" value="ECO:0007669"/>
    <property type="project" value="UniProtKB-EC"/>
</dbReference>
<dbReference type="Gene3D" id="3.40.50.1700">
    <property type="entry name" value="Glycoside hydrolase family 3 C-terminal domain"/>
    <property type="match status" value="1"/>
</dbReference>
<evidence type="ECO:0000256" key="1">
    <source>
        <dbReference type="ARBA" id="ARBA00005336"/>
    </source>
</evidence>
<dbReference type="GO" id="GO:0005975">
    <property type="term" value="P:carbohydrate metabolic process"/>
    <property type="evidence" value="ECO:0007669"/>
    <property type="project" value="InterPro"/>
</dbReference>
<dbReference type="InterPro" id="IPR001764">
    <property type="entry name" value="Glyco_hydro_3_N"/>
</dbReference>
<dbReference type="SUPFAM" id="SSF51445">
    <property type="entry name" value="(Trans)glycosidases"/>
    <property type="match status" value="1"/>
</dbReference>
<feature type="domain" description="Glycoside hydrolase family 3 N-terminal" evidence="4">
    <location>
        <begin position="14"/>
        <end position="337"/>
    </location>
</feature>
<keyword evidence="6" id="KW-1185">Reference proteome</keyword>
<dbReference type="PANTHER" id="PTHR30480">
    <property type="entry name" value="BETA-HEXOSAMINIDASE-RELATED"/>
    <property type="match status" value="1"/>
</dbReference>
<evidence type="ECO:0000313" key="5">
    <source>
        <dbReference type="EMBL" id="TLS50921.1"/>
    </source>
</evidence>
<comment type="similarity">
    <text evidence="1">Belongs to the glycosyl hydrolase 3 family.</text>
</comment>
<organism evidence="5 6">
    <name type="scientific">Paenibacillus antri</name>
    <dbReference type="NCBI Taxonomy" id="2582848"/>
    <lineage>
        <taxon>Bacteria</taxon>
        <taxon>Bacillati</taxon>
        <taxon>Bacillota</taxon>
        <taxon>Bacilli</taxon>
        <taxon>Bacillales</taxon>
        <taxon>Paenibacillaceae</taxon>
        <taxon>Paenibacillus</taxon>
    </lineage>
</organism>
<name>A0A5R9G565_9BACL</name>
<evidence type="ECO:0000313" key="6">
    <source>
        <dbReference type="Proteomes" id="UP000309676"/>
    </source>
</evidence>
<protein>
    <submittedName>
        <fullName evidence="5">Beta-N-acetylhexosaminidase</fullName>
        <ecNumber evidence="5">3.2.1.52</ecNumber>
    </submittedName>
</protein>
<dbReference type="Gene3D" id="3.20.20.300">
    <property type="entry name" value="Glycoside hydrolase, family 3, N-terminal domain"/>
    <property type="match status" value="1"/>
</dbReference>
<accession>A0A5R9G565</accession>
<dbReference type="NCBIfam" id="NF003740">
    <property type="entry name" value="PRK05337.1"/>
    <property type="match status" value="1"/>
</dbReference>
<dbReference type="Proteomes" id="UP000309676">
    <property type="component" value="Unassembled WGS sequence"/>
</dbReference>